<protein>
    <submittedName>
        <fullName evidence="2">Uncharacterized protein</fullName>
    </submittedName>
</protein>
<sequence length="134" mass="14396">MATQDGGAGPEDTRKQRPAVPGIKSAVARRVRYPKPRRFFTAGQEHAESDVLEVDVETDADFPIAGTGPALFVGDMVLIDSERMGERRYRFFAPASTPVAKDAAVCLGRAGSGIPRPETPQGLLRLEWSADGGQ</sequence>
<organism evidence="2 3">
    <name type="scientific">Corallococcus sicarius</name>
    <dbReference type="NCBI Taxonomy" id="2316726"/>
    <lineage>
        <taxon>Bacteria</taxon>
        <taxon>Pseudomonadati</taxon>
        <taxon>Myxococcota</taxon>
        <taxon>Myxococcia</taxon>
        <taxon>Myxococcales</taxon>
        <taxon>Cystobacterineae</taxon>
        <taxon>Myxococcaceae</taxon>
        <taxon>Corallococcus</taxon>
    </lineage>
</organism>
<proteinExistence type="predicted"/>
<feature type="region of interest" description="Disordered" evidence="1">
    <location>
        <begin position="1"/>
        <end position="27"/>
    </location>
</feature>
<evidence type="ECO:0000256" key="1">
    <source>
        <dbReference type="SAM" id="MobiDB-lite"/>
    </source>
</evidence>
<gene>
    <name evidence="2" type="ORF">D7X12_16675</name>
</gene>
<feature type="region of interest" description="Disordered" evidence="1">
    <location>
        <begin position="110"/>
        <end position="134"/>
    </location>
</feature>
<dbReference type="RefSeq" id="WP_120626256.1">
    <property type="nucleotide sequence ID" value="NZ_RAWG01000094.1"/>
</dbReference>
<keyword evidence="3" id="KW-1185">Reference proteome</keyword>
<name>A0A3A8NQ28_9BACT</name>
<evidence type="ECO:0000313" key="2">
    <source>
        <dbReference type="EMBL" id="RKH42092.1"/>
    </source>
</evidence>
<dbReference type="AlphaFoldDB" id="A0A3A8NQ28"/>
<accession>A0A3A8NQ28</accession>
<reference evidence="3" key="1">
    <citation type="submission" date="2018-09" db="EMBL/GenBank/DDBJ databases">
        <authorList>
            <person name="Livingstone P.G."/>
            <person name="Whitworth D.E."/>
        </authorList>
    </citation>
    <scope>NUCLEOTIDE SEQUENCE [LARGE SCALE GENOMIC DNA]</scope>
    <source>
        <strain evidence="3">CA040B</strain>
    </source>
</reference>
<dbReference type="OrthoDB" id="9255825at2"/>
<dbReference type="EMBL" id="RAWG01000094">
    <property type="protein sequence ID" value="RKH42092.1"/>
    <property type="molecule type" value="Genomic_DNA"/>
</dbReference>
<comment type="caution">
    <text evidence="2">The sequence shown here is derived from an EMBL/GenBank/DDBJ whole genome shotgun (WGS) entry which is preliminary data.</text>
</comment>
<evidence type="ECO:0000313" key="3">
    <source>
        <dbReference type="Proteomes" id="UP000273405"/>
    </source>
</evidence>
<dbReference type="Proteomes" id="UP000273405">
    <property type="component" value="Unassembled WGS sequence"/>
</dbReference>